<accession>A0ABT2QL74</accession>
<sequence length="195" mass="20905">MLSPTSRRRVLRLTGGVTAVALAGCLDSLESVADGSNEIAEPDGTGELGDPATTVDVHARSVPRIAFDPGIVHIAPGGTVRWVVEGHRHTVTAYHPDTYGPQRIPDGAEPWQSGLLRAGREFELTFDEPGVYDYVDTRTLCASHEALGGVGRVVVGWPDLEGQPALEHDVSELPSRARTLMAEYDEETRAILGAE</sequence>
<dbReference type="Pfam" id="PF00127">
    <property type="entry name" value="Copper-bind"/>
    <property type="match status" value="1"/>
</dbReference>
<dbReference type="Gene3D" id="2.60.40.420">
    <property type="entry name" value="Cupredoxins - blue copper proteins"/>
    <property type="match status" value="1"/>
</dbReference>
<evidence type="ECO:0000313" key="4">
    <source>
        <dbReference type="EMBL" id="MCU4975688.1"/>
    </source>
</evidence>
<evidence type="ECO:0000256" key="2">
    <source>
        <dbReference type="ARBA" id="ARBA00023008"/>
    </source>
</evidence>
<keyword evidence="2" id="KW-0186">Copper</keyword>
<comment type="caution">
    <text evidence="4">The sequence shown here is derived from an EMBL/GenBank/DDBJ whole genome shotgun (WGS) entry which is preliminary data.</text>
</comment>
<dbReference type="RefSeq" id="WP_338009331.1">
    <property type="nucleotide sequence ID" value="NZ_JAOPKB010000022.1"/>
</dbReference>
<evidence type="ECO:0000256" key="1">
    <source>
        <dbReference type="ARBA" id="ARBA00022723"/>
    </source>
</evidence>
<organism evidence="4 5">
    <name type="scientific">Natronoglomus mannanivorans</name>
    <dbReference type="NCBI Taxonomy" id="2979990"/>
    <lineage>
        <taxon>Archaea</taxon>
        <taxon>Methanobacteriati</taxon>
        <taxon>Methanobacteriota</taxon>
        <taxon>Stenosarchaea group</taxon>
        <taxon>Halobacteria</taxon>
        <taxon>Halobacteriales</taxon>
        <taxon>Natrialbaceae</taxon>
        <taxon>Natronoglomus</taxon>
    </lineage>
</organism>
<dbReference type="PROSITE" id="PS51257">
    <property type="entry name" value="PROKAR_LIPOPROTEIN"/>
    <property type="match status" value="1"/>
</dbReference>
<dbReference type="InterPro" id="IPR008972">
    <property type="entry name" value="Cupredoxin"/>
</dbReference>
<evidence type="ECO:0000313" key="5">
    <source>
        <dbReference type="Proteomes" id="UP001320972"/>
    </source>
</evidence>
<dbReference type="EMBL" id="JAOPKB010000022">
    <property type="protein sequence ID" value="MCU4975688.1"/>
    <property type="molecule type" value="Genomic_DNA"/>
</dbReference>
<gene>
    <name evidence="4" type="ORF">OB955_23660</name>
</gene>
<dbReference type="SUPFAM" id="SSF49503">
    <property type="entry name" value="Cupredoxins"/>
    <property type="match status" value="1"/>
</dbReference>
<evidence type="ECO:0000259" key="3">
    <source>
        <dbReference type="Pfam" id="PF00127"/>
    </source>
</evidence>
<dbReference type="Proteomes" id="UP001320972">
    <property type="component" value="Unassembled WGS sequence"/>
</dbReference>
<keyword evidence="1" id="KW-0479">Metal-binding</keyword>
<protein>
    <submittedName>
        <fullName evidence="4">Plastocyanin/azurin family copper-binding protein</fullName>
    </submittedName>
</protein>
<feature type="domain" description="Blue (type 1) copper" evidence="3">
    <location>
        <begin position="63"/>
        <end position="155"/>
    </location>
</feature>
<dbReference type="InterPro" id="IPR000923">
    <property type="entry name" value="BlueCu_1"/>
</dbReference>
<reference evidence="4 5" key="1">
    <citation type="submission" date="2022-09" db="EMBL/GenBank/DDBJ databases">
        <title>Enrichment on poylsaccharides allowed isolation of novel metabolic and taxonomic groups of Haloarchaea.</title>
        <authorList>
            <person name="Sorokin D.Y."/>
            <person name="Elcheninov A.G."/>
            <person name="Khizhniak T.V."/>
            <person name="Kolganova T.V."/>
            <person name="Kublanov I.V."/>
        </authorList>
    </citation>
    <scope>NUCLEOTIDE SEQUENCE [LARGE SCALE GENOMIC DNA]</scope>
    <source>
        <strain evidence="4 5">AArc-m2/3/4</strain>
    </source>
</reference>
<dbReference type="InterPro" id="IPR006311">
    <property type="entry name" value="TAT_signal"/>
</dbReference>
<dbReference type="PROSITE" id="PS51318">
    <property type="entry name" value="TAT"/>
    <property type="match status" value="1"/>
</dbReference>
<name>A0ABT2QL74_9EURY</name>
<keyword evidence="5" id="KW-1185">Reference proteome</keyword>
<proteinExistence type="predicted"/>